<comment type="catalytic activity">
    <reaction evidence="8">
        <text>L-seryl-[protein] + ATP = O-phospho-L-seryl-[protein] + ADP + H(+)</text>
        <dbReference type="Rhea" id="RHEA:17989"/>
        <dbReference type="Rhea" id="RHEA-COMP:9863"/>
        <dbReference type="Rhea" id="RHEA-COMP:11604"/>
        <dbReference type="ChEBI" id="CHEBI:15378"/>
        <dbReference type="ChEBI" id="CHEBI:29999"/>
        <dbReference type="ChEBI" id="CHEBI:30616"/>
        <dbReference type="ChEBI" id="CHEBI:83421"/>
        <dbReference type="ChEBI" id="CHEBI:456216"/>
        <dbReference type="EC" id="2.7.11.1"/>
    </reaction>
</comment>
<dbReference type="Proteomes" id="UP000601435">
    <property type="component" value="Unassembled WGS sequence"/>
</dbReference>
<keyword evidence="4" id="KW-0547">Nucleotide-binding</keyword>
<reference evidence="10" key="1">
    <citation type="submission" date="2021-02" db="EMBL/GenBank/DDBJ databases">
        <authorList>
            <person name="Dougan E. K."/>
            <person name="Rhodes N."/>
            <person name="Thang M."/>
            <person name="Chan C."/>
        </authorList>
    </citation>
    <scope>NUCLEOTIDE SEQUENCE</scope>
</reference>
<evidence type="ECO:0000256" key="1">
    <source>
        <dbReference type="ARBA" id="ARBA00012513"/>
    </source>
</evidence>
<keyword evidence="11" id="KW-1185">Reference proteome</keyword>
<evidence type="ECO:0000313" key="11">
    <source>
        <dbReference type="Proteomes" id="UP000601435"/>
    </source>
</evidence>
<keyword evidence="5" id="KW-0418">Kinase</keyword>
<evidence type="ECO:0000256" key="5">
    <source>
        <dbReference type="ARBA" id="ARBA00022777"/>
    </source>
</evidence>
<dbReference type="Gene3D" id="1.10.510.10">
    <property type="entry name" value="Transferase(Phosphotransferase) domain 1"/>
    <property type="match status" value="1"/>
</dbReference>
<dbReference type="PROSITE" id="PS50011">
    <property type="entry name" value="PROTEIN_KINASE_DOM"/>
    <property type="match status" value="1"/>
</dbReference>
<dbReference type="InterPro" id="IPR011009">
    <property type="entry name" value="Kinase-like_dom_sf"/>
</dbReference>
<accession>A0A812MWD2</accession>
<dbReference type="SUPFAM" id="SSF56112">
    <property type="entry name" value="Protein kinase-like (PK-like)"/>
    <property type="match status" value="1"/>
</dbReference>
<dbReference type="GO" id="GO:0004674">
    <property type="term" value="F:protein serine/threonine kinase activity"/>
    <property type="evidence" value="ECO:0007669"/>
    <property type="project" value="UniProtKB-KW"/>
</dbReference>
<name>A0A812MWD2_9DINO</name>
<evidence type="ECO:0000313" key="10">
    <source>
        <dbReference type="EMBL" id="CAE7267782.1"/>
    </source>
</evidence>
<dbReference type="EMBL" id="CAJNJA010011191">
    <property type="protein sequence ID" value="CAE7267782.1"/>
    <property type="molecule type" value="Genomic_DNA"/>
</dbReference>
<proteinExistence type="predicted"/>
<keyword evidence="6" id="KW-0067">ATP-binding</keyword>
<evidence type="ECO:0000256" key="8">
    <source>
        <dbReference type="ARBA" id="ARBA00048679"/>
    </source>
</evidence>
<dbReference type="InterPro" id="IPR008271">
    <property type="entry name" value="Ser/Thr_kinase_AS"/>
</dbReference>
<dbReference type="EC" id="2.7.11.1" evidence="1"/>
<evidence type="ECO:0000256" key="6">
    <source>
        <dbReference type="ARBA" id="ARBA00022840"/>
    </source>
</evidence>
<evidence type="ECO:0000259" key="9">
    <source>
        <dbReference type="PROSITE" id="PS50011"/>
    </source>
</evidence>
<feature type="non-terminal residue" evidence="10">
    <location>
        <position position="1"/>
    </location>
</feature>
<dbReference type="InterPro" id="IPR000719">
    <property type="entry name" value="Prot_kinase_dom"/>
</dbReference>
<dbReference type="PROSITE" id="PS00108">
    <property type="entry name" value="PROTEIN_KINASE_ST"/>
    <property type="match status" value="1"/>
</dbReference>
<comment type="catalytic activity">
    <reaction evidence="7">
        <text>L-threonyl-[protein] + ATP = O-phospho-L-threonyl-[protein] + ADP + H(+)</text>
        <dbReference type="Rhea" id="RHEA:46608"/>
        <dbReference type="Rhea" id="RHEA-COMP:11060"/>
        <dbReference type="Rhea" id="RHEA-COMP:11605"/>
        <dbReference type="ChEBI" id="CHEBI:15378"/>
        <dbReference type="ChEBI" id="CHEBI:30013"/>
        <dbReference type="ChEBI" id="CHEBI:30616"/>
        <dbReference type="ChEBI" id="CHEBI:61977"/>
        <dbReference type="ChEBI" id="CHEBI:456216"/>
        <dbReference type="EC" id="2.7.11.1"/>
    </reaction>
</comment>
<dbReference type="PANTHER" id="PTHR44899">
    <property type="entry name" value="CAMK FAMILY PROTEIN KINASE"/>
    <property type="match status" value="1"/>
</dbReference>
<comment type="caution">
    <text evidence="10">The sequence shown here is derived from an EMBL/GenBank/DDBJ whole genome shotgun (WGS) entry which is preliminary data.</text>
</comment>
<evidence type="ECO:0000256" key="3">
    <source>
        <dbReference type="ARBA" id="ARBA00022679"/>
    </source>
</evidence>
<keyword evidence="3" id="KW-0808">Transferase</keyword>
<dbReference type="OrthoDB" id="248923at2759"/>
<sequence>MPPSVAERFLAEVLKWFTQATLALKYIHERHILHRDLKPGNFFLTKNGTLLVSVLKMGDFGQPDTFLVDDNVLGPAMLDRCNDDEEEEEEEEIDDDNDDYAWPSDIWALGCILYELCALKVAGLKPRVPFEGKNIHHLVQRIITGQAFGAWWLLRMRATARGPETLCEEMLDRNPGFEQLSTNPSKAPTFKKGDYVEYHSDWLPAKVIKEEPGGKGVIGALQFKAHGNLAFVKKLLRNFRSDAKDLKPNTWMSPEELRQLDFFLERPLGFGKWGRKLRHRKEPPKLIDRSSAYPRSESLSVQVLTFSGSGSTPAIAGPSRADGAGALNGALPSVPRRSGSVGCSVQGSPCSCSCGDVSGTAQTPFGFLFVWASSLR</sequence>
<evidence type="ECO:0000256" key="7">
    <source>
        <dbReference type="ARBA" id="ARBA00047899"/>
    </source>
</evidence>
<dbReference type="PANTHER" id="PTHR44899:SF3">
    <property type="entry name" value="SERINE_THREONINE-PROTEIN KINASE NEK1"/>
    <property type="match status" value="1"/>
</dbReference>
<dbReference type="GO" id="GO:0005524">
    <property type="term" value="F:ATP binding"/>
    <property type="evidence" value="ECO:0007669"/>
    <property type="project" value="UniProtKB-KW"/>
</dbReference>
<dbReference type="AlphaFoldDB" id="A0A812MWD2"/>
<dbReference type="InterPro" id="IPR051131">
    <property type="entry name" value="NEK_Ser/Thr_kinase_NIMA"/>
</dbReference>
<feature type="domain" description="Protein kinase" evidence="9">
    <location>
        <begin position="1"/>
        <end position="263"/>
    </location>
</feature>
<evidence type="ECO:0000256" key="4">
    <source>
        <dbReference type="ARBA" id="ARBA00022741"/>
    </source>
</evidence>
<evidence type="ECO:0000256" key="2">
    <source>
        <dbReference type="ARBA" id="ARBA00022527"/>
    </source>
</evidence>
<protein>
    <recommendedName>
        <fullName evidence="1">non-specific serine/threonine protein kinase</fullName>
        <ecNumber evidence="1">2.7.11.1</ecNumber>
    </recommendedName>
</protein>
<dbReference type="SMART" id="SM00220">
    <property type="entry name" value="S_TKc"/>
    <property type="match status" value="1"/>
</dbReference>
<gene>
    <name evidence="10" type="primary">Nek5</name>
    <name evidence="10" type="ORF">SNEC2469_LOCUS6348</name>
</gene>
<keyword evidence="2" id="KW-0723">Serine/threonine-protein kinase</keyword>
<organism evidence="10 11">
    <name type="scientific">Symbiodinium necroappetens</name>
    <dbReference type="NCBI Taxonomy" id="1628268"/>
    <lineage>
        <taxon>Eukaryota</taxon>
        <taxon>Sar</taxon>
        <taxon>Alveolata</taxon>
        <taxon>Dinophyceae</taxon>
        <taxon>Suessiales</taxon>
        <taxon>Symbiodiniaceae</taxon>
        <taxon>Symbiodinium</taxon>
    </lineage>
</organism>
<dbReference type="Pfam" id="PF00069">
    <property type="entry name" value="Pkinase"/>
    <property type="match status" value="1"/>
</dbReference>